<comment type="caution">
    <text evidence="7">Lacks conserved residue(s) required for the propagation of feature annotation.</text>
</comment>
<keyword evidence="11" id="KW-1185">Reference proteome</keyword>
<evidence type="ECO:0000259" key="9">
    <source>
        <dbReference type="Pfam" id="PF12105"/>
    </source>
</evidence>
<dbReference type="EMBL" id="CP066167">
    <property type="protein sequence ID" value="QQD19653.1"/>
    <property type="molecule type" value="Genomic_DNA"/>
</dbReference>
<reference evidence="10 11" key="1">
    <citation type="submission" date="2020-12" db="EMBL/GenBank/DDBJ databases">
        <authorList>
            <person name="Shan Y."/>
        </authorList>
    </citation>
    <scope>NUCLEOTIDE SEQUENCE [LARGE SCALE GENOMIC DNA]</scope>
    <source>
        <strain evidence="11">csc3.9</strain>
    </source>
</reference>
<evidence type="ECO:0000256" key="5">
    <source>
        <dbReference type="ARBA" id="ARBA00022694"/>
    </source>
</evidence>
<dbReference type="InterPro" id="IPR029026">
    <property type="entry name" value="tRNA_m1G_MTases_N"/>
</dbReference>
<evidence type="ECO:0000313" key="11">
    <source>
        <dbReference type="Proteomes" id="UP000596063"/>
    </source>
</evidence>
<evidence type="ECO:0000256" key="7">
    <source>
        <dbReference type="HAMAP-Rule" id="MF_02060"/>
    </source>
</evidence>
<evidence type="ECO:0000313" key="10">
    <source>
        <dbReference type="EMBL" id="QQD19653.1"/>
    </source>
</evidence>
<dbReference type="SUPFAM" id="SSF75217">
    <property type="entry name" value="alpha/beta knot"/>
    <property type="match status" value="1"/>
</dbReference>
<comment type="function">
    <text evidence="7">Catalyzes the 2'-O methylation of guanosine at position 18 in tRNA.</text>
</comment>
<dbReference type="PANTHER" id="PTHR43453:SF1">
    <property type="entry name" value="TRNA_RRNA METHYLTRANSFERASE SPOU TYPE DOMAIN-CONTAINING PROTEIN"/>
    <property type="match status" value="1"/>
</dbReference>
<dbReference type="CDD" id="cd18092">
    <property type="entry name" value="SpoU-like_TrmH"/>
    <property type="match status" value="1"/>
</dbReference>
<keyword evidence="5 7" id="KW-0819">tRNA processing</keyword>
<name>A0A7T4URB8_9GAMM</name>
<evidence type="ECO:0000256" key="2">
    <source>
        <dbReference type="ARBA" id="ARBA00022603"/>
    </source>
</evidence>
<keyword evidence="4 7" id="KW-0949">S-adenosyl-L-methionine</keyword>
<dbReference type="NCBIfam" id="NF008295">
    <property type="entry name" value="PRK11081.1"/>
    <property type="match status" value="1"/>
</dbReference>
<protein>
    <recommendedName>
        <fullName evidence="7">tRNA (guanosine(18)-2'-O)-methyltransferase</fullName>
        <ecNumber evidence="7">2.1.1.34</ecNumber>
    </recommendedName>
    <alternativeName>
        <fullName evidence="7">tRNA [Gm18] methyltransferase</fullName>
    </alternativeName>
</protein>
<accession>A0A7T4URB8</accession>
<sequence>MTPERYQRLRSVLDRRQPDLTVVTDNVHKGRNLSAIVRTADAAGVAEMHAVIGDQDYRAFRGTAMGSHSWVKVHRHPDIATVITDLQAQGFQVLAAHTDDQAVDYREPDYTRPTAVLLGAEKRGVSELACSLADAHITIAMQGMVQSYNVSVAGGIILSEAQYQRQRAGFYDRPRLAPEVYQRTLFEWAHPEVRDFCRSKGLAYPPLKDDGEIDEPAEWYRQIRAAEEQH</sequence>
<keyword evidence="1 7" id="KW-0820">tRNA-binding</keyword>
<dbReference type="InterPro" id="IPR029028">
    <property type="entry name" value="Alpha/beta_knot_MTases"/>
</dbReference>
<keyword evidence="2 7" id="KW-0489">Methyltransferase</keyword>
<dbReference type="InterPro" id="IPR022724">
    <property type="entry name" value="rRNA_MeTrfase_SpoU_C"/>
</dbReference>
<keyword evidence="3 7" id="KW-0808">Transferase</keyword>
<dbReference type="AlphaFoldDB" id="A0A7T4URB8"/>
<dbReference type="GO" id="GO:0141100">
    <property type="term" value="F:tRNA (guanine(18)-2'-O)-methyltransferase activity"/>
    <property type="evidence" value="ECO:0007669"/>
    <property type="project" value="UniProtKB-UniRule"/>
</dbReference>
<dbReference type="Pfam" id="PF12105">
    <property type="entry name" value="SpoU_methylas_C"/>
    <property type="match status" value="1"/>
</dbReference>
<organism evidence="10 11">
    <name type="scientific">Spongiibacter nanhainus</name>
    <dbReference type="NCBI Taxonomy" id="2794344"/>
    <lineage>
        <taxon>Bacteria</taxon>
        <taxon>Pseudomonadati</taxon>
        <taxon>Pseudomonadota</taxon>
        <taxon>Gammaproteobacteria</taxon>
        <taxon>Cellvibrionales</taxon>
        <taxon>Spongiibacteraceae</taxon>
        <taxon>Spongiibacter</taxon>
    </lineage>
</organism>
<dbReference type="InterPro" id="IPR033671">
    <property type="entry name" value="TrmH"/>
</dbReference>
<evidence type="ECO:0000256" key="1">
    <source>
        <dbReference type="ARBA" id="ARBA00022555"/>
    </source>
</evidence>
<feature type="domain" description="tRNA/rRNA methyltransferase SpoU type" evidence="8">
    <location>
        <begin position="20"/>
        <end position="158"/>
    </location>
</feature>
<evidence type="ECO:0000256" key="3">
    <source>
        <dbReference type="ARBA" id="ARBA00022679"/>
    </source>
</evidence>
<keyword evidence="6 7" id="KW-0694">RNA-binding</keyword>
<evidence type="ECO:0000259" key="8">
    <source>
        <dbReference type="Pfam" id="PF00588"/>
    </source>
</evidence>
<evidence type="ECO:0000256" key="4">
    <source>
        <dbReference type="ARBA" id="ARBA00022691"/>
    </source>
</evidence>
<dbReference type="GO" id="GO:0000049">
    <property type="term" value="F:tRNA binding"/>
    <property type="evidence" value="ECO:0007669"/>
    <property type="project" value="UniProtKB-UniRule"/>
</dbReference>
<dbReference type="EC" id="2.1.1.34" evidence="7"/>
<feature type="binding site" evidence="7">
    <location>
        <position position="139"/>
    </location>
    <ligand>
        <name>S-adenosyl-L-methionine</name>
        <dbReference type="ChEBI" id="CHEBI:59789"/>
    </ligand>
</feature>
<dbReference type="Pfam" id="PF00588">
    <property type="entry name" value="SpoU_methylase"/>
    <property type="match status" value="1"/>
</dbReference>
<dbReference type="Gene3D" id="3.40.1280.10">
    <property type="match status" value="1"/>
</dbReference>
<comment type="similarity">
    <text evidence="7">Belongs to the class IV-like SAM-binding methyltransferase superfamily. RNA methyltransferase TrmH family.</text>
</comment>
<gene>
    <name evidence="7 10" type="primary">trmH</name>
    <name evidence="10" type="ORF">I6N98_07370</name>
</gene>
<feature type="domain" description="RNA methyltransferase SpoU/TrmH type C-terminal" evidence="9">
    <location>
        <begin position="164"/>
        <end position="215"/>
    </location>
</feature>
<proteinExistence type="inferred from homology"/>
<dbReference type="RefSeq" id="WP_198571137.1">
    <property type="nucleotide sequence ID" value="NZ_CP066167.1"/>
</dbReference>
<dbReference type="Proteomes" id="UP000596063">
    <property type="component" value="Chromosome"/>
</dbReference>
<evidence type="ECO:0000256" key="6">
    <source>
        <dbReference type="ARBA" id="ARBA00022884"/>
    </source>
</evidence>
<dbReference type="InterPro" id="IPR001537">
    <property type="entry name" value="SpoU_MeTrfase"/>
</dbReference>
<comment type="catalytic activity">
    <reaction evidence="7">
        <text>guanosine(18) in tRNA + S-adenosyl-L-methionine = 2'-O-methylguanosine(18) in tRNA + S-adenosyl-L-homocysteine + H(+)</text>
        <dbReference type="Rhea" id="RHEA:20077"/>
        <dbReference type="Rhea" id="RHEA-COMP:10190"/>
        <dbReference type="Rhea" id="RHEA-COMP:10192"/>
        <dbReference type="ChEBI" id="CHEBI:15378"/>
        <dbReference type="ChEBI" id="CHEBI:57856"/>
        <dbReference type="ChEBI" id="CHEBI:59789"/>
        <dbReference type="ChEBI" id="CHEBI:74269"/>
        <dbReference type="ChEBI" id="CHEBI:74445"/>
        <dbReference type="EC" id="2.1.1.34"/>
    </reaction>
</comment>
<dbReference type="HAMAP" id="MF_02060">
    <property type="entry name" value="tRNA_methyltr_TrmH"/>
    <property type="match status" value="1"/>
</dbReference>
<dbReference type="PANTHER" id="PTHR43453">
    <property type="entry name" value="RRNA METHYLASE-LIKE"/>
    <property type="match status" value="1"/>
</dbReference>
<dbReference type="KEGG" id="snan:I6N98_07370"/>
<dbReference type="GO" id="GO:0002938">
    <property type="term" value="P:tRNA guanine ribose methylation"/>
    <property type="evidence" value="ECO:0007669"/>
    <property type="project" value="UniProtKB-UniRule"/>
</dbReference>